<protein>
    <submittedName>
        <fullName evidence="1">Putative secreted protein</fullName>
    </submittedName>
</protein>
<dbReference type="AlphaFoldDB" id="A0A2M4CBW8"/>
<dbReference type="EMBL" id="GGFJ01013692">
    <property type="protein sequence ID" value="MBW62833.1"/>
    <property type="molecule type" value="Transcribed_RNA"/>
</dbReference>
<sequence length="79" mass="9641">MRRWTTVNASMRCYATHCHTHWIRWSLRVLVFIQGTIGTYWNSTARWWTNGRSWRRRSFGGYYSSSTTTTIRYPMNRTR</sequence>
<organism evidence="1">
    <name type="scientific">Anopheles marajoara</name>
    <dbReference type="NCBI Taxonomy" id="58244"/>
    <lineage>
        <taxon>Eukaryota</taxon>
        <taxon>Metazoa</taxon>
        <taxon>Ecdysozoa</taxon>
        <taxon>Arthropoda</taxon>
        <taxon>Hexapoda</taxon>
        <taxon>Insecta</taxon>
        <taxon>Pterygota</taxon>
        <taxon>Neoptera</taxon>
        <taxon>Endopterygota</taxon>
        <taxon>Diptera</taxon>
        <taxon>Nematocera</taxon>
        <taxon>Culicoidea</taxon>
        <taxon>Culicidae</taxon>
        <taxon>Anophelinae</taxon>
        <taxon>Anopheles</taxon>
    </lineage>
</organism>
<evidence type="ECO:0000313" key="1">
    <source>
        <dbReference type="EMBL" id="MBW62833.1"/>
    </source>
</evidence>
<reference evidence="1" key="1">
    <citation type="submission" date="2018-01" db="EMBL/GenBank/DDBJ databases">
        <title>An insight into the sialome of Amazonian anophelines.</title>
        <authorList>
            <person name="Ribeiro J.M."/>
            <person name="Scarpassa V."/>
            <person name="Calvo E."/>
        </authorList>
    </citation>
    <scope>NUCLEOTIDE SEQUENCE</scope>
    <source>
        <tissue evidence="1">Salivary glands</tissue>
    </source>
</reference>
<proteinExistence type="predicted"/>
<accession>A0A2M4CBW8</accession>
<name>A0A2M4CBW8_9DIPT</name>